<dbReference type="STRING" id="285676.GA0070561_1489"/>
<name>A0A1C4UZ67_9ACTN</name>
<gene>
    <name evidence="3" type="ORF">GA0070561_1489</name>
</gene>
<evidence type="ECO:0000256" key="1">
    <source>
        <dbReference type="SAM" id="Phobius"/>
    </source>
</evidence>
<proteinExistence type="predicted"/>
<keyword evidence="1" id="KW-0812">Transmembrane</keyword>
<accession>A0A1C4UZ67</accession>
<dbReference type="EMBL" id="FMCR01000001">
    <property type="protein sequence ID" value="SCE76841.1"/>
    <property type="molecule type" value="Genomic_DNA"/>
</dbReference>
<dbReference type="RefSeq" id="WP_091395943.1">
    <property type="nucleotide sequence ID" value="NZ_FMCR01000001.1"/>
</dbReference>
<feature type="transmembrane region" description="Helical" evidence="1">
    <location>
        <begin position="20"/>
        <end position="41"/>
    </location>
</feature>
<evidence type="ECO:0000313" key="4">
    <source>
        <dbReference type="Proteomes" id="UP000198864"/>
    </source>
</evidence>
<evidence type="ECO:0000313" key="3">
    <source>
        <dbReference type="EMBL" id="SCE76841.1"/>
    </source>
</evidence>
<dbReference type="Proteomes" id="UP000198864">
    <property type="component" value="Unassembled WGS sequence"/>
</dbReference>
<keyword evidence="1" id="KW-0472">Membrane</keyword>
<feature type="domain" description="Putative Flp pilus-assembly TadG-like N-terminal" evidence="2">
    <location>
        <begin position="17"/>
        <end position="64"/>
    </location>
</feature>
<keyword evidence="1" id="KW-1133">Transmembrane helix</keyword>
<organism evidence="3 4">
    <name type="scientific">Micromonospora saelicesensis</name>
    <dbReference type="NCBI Taxonomy" id="285676"/>
    <lineage>
        <taxon>Bacteria</taxon>
        <taxon>Bacillati</taxon>
        <taxon>Actinomycetota</taxon>
        <taxon>Actinomycetes</taxon>
        <taxon>Micromonosporales</taxon>
        <taxon>Micromonosporaceae</taxon>
        <taxon>Micromonospora</taxon>
    </lineage>
</organism>
<dbReference type="AlphaFoldDB" id="A0A1C4UZ67"/>
<dbReference type="InterPro" id="IPR028087">
    <property type="entry name" value="Tad_N"/>
</dbReference>
<evidence type="ECO:0000259" key="2">
    <source>
        <dbReference type="Pfam" id="PF13400"/>
    </source>
</evidence>
<protein>
    <submittedName>
        <fullName evidence="3">Putative Flp pilus-assembly TadE/G-like</fullName>
    </submittedName>
</protein>
<reference evidence="3 4" key="1">
    <citation type="submission" date="2016-06" db="EMBL/GenBank/DDBJ databases">
        <authorList>
            <person name="Kjaerup R.B."/>
            <person name="Dalgaard T.S."/>
            <person name="Juul-Madsen H.R."/>
        </authorList>
    </citation>
    <scope>NUCLEOTIDE SEQUENCE [LARGE SCALE GENOMIC DNA]</scope>
    <source>
        <strain evidence="3 4">DSM 44871</strain>
    </source>
</reference>
<dbReference type="Pfam" id="PF13400">
    <property type="entry name" value="Tad"/>
    <property type="match status" value="1"/>
</dbReference>
<sequence>MTATTSTARPSVAGEHGRVSIFLAVTMVGVLAIIGLSFDAAGQLRTLQRAQNLAAEAARTGGQAIDRATAIEGGPKRINEPEARDAVANYLDAVNTASHTVNFPEVDGEILIRVTVSITYHRSMIGPFVQEKAVTVTGEATARAITATP</sequence>